<dbReference type="Pfam" id="PF05425">
    <property type="entry name" value="CopD"/>
    <property type="match status" value="1"/>
</dbReference>
<feature type="transmembrane region" description="Helical" evidence="1">
    <location>
        <begin position="50"/>
        <end position="73"/>
    </location>
</feature>
<accession>A0A944MC97</accession>
<dbReference type="Proteomes" id="UP000770889">
    <property type="component" value="Unassembled WGS sequence"/>
</dbReference>
<reference evidence="3 4" key="1">
    <citation type="submission" date="2021-05" db="EMBL/GenBank/DDBJ databases">
        <title>Genetic and Functional Diversity in Clade A Lucinid endosymbionts from the Bahamas.</title>
        <authorList>
            <person name="Giani N.M."/>
            <person name="Engel A.S."/>
            <person name="Campbell B.J."/>
        </authorList>
    </citation>
    <scope>NUCLEOTIDE SEQUENCE [LARGE SCALE GENOMIC DNA]</scope>
    <source>
        <strain evidence="3">LUC16012Gg_MoonRockCtena</strain>
    </source>
</reference>
<evidence type="ECO:0000256" key="1">
    <source>
        <dbReference type="SAM" id="Phobius"/>
    </source>
</evidence>
<keyword evidence="1" id="KW-0472">Membrane</keyword>
<organism evidence="3 4">
    <name type="scientific">Candidatus Thiodiazotropha taylori</name>
    <dbReference type="NCBI Taxonomy" id="2792791"/>
    <lineage>
        <taxon>Bacteria</taxon>
        <taxon>Pseudomonadati</taxon>
        <taxon>Pseudomonadota</taxon>
        <taxon>Gammaproteobacteria</taxon>
        <taxon>Chromatiales</taxon>
        <taxon>Sedimenticolaceae</taxon>
        <taxon>Candidatus Thiodiazotropha</taxon>
    </lineage>
</organism>
<feature type="transmembrane region" description="Helical" evidence="1">
    <location>
        <begin position="119"/>
        <end position="145"/>
    </location>
</feature>
<gene>
    <name evidence="3" type="ORF">KME65_05480</name>
</gene>
<keyword evidence="1" id="KW-0812">Transmembrane</keyword>
<feature type="transmembrane region" description="Helical" evidence="1">
    <location>
        <begin position="80"/>
        <end position="99"/>
    </location>
</feature>
<comment type="caution">
    <text evidence="3">The sequence shown here is derived from an EMBL/GenBank/DDBJ whole genome shotgun (WGS) entry which is preliminary data.</text>
</comment>
<dbReference type="GO" id="GO:0016020">
    <property type="term" value="C:membrane"/>
    <property type="evidence" value="ECO:0007669"/>
    <property type="project" value="InterPro"/>
</dbReference>
<dbReference type="AlphaFoldDB" id="A0A944MC97"/>
<feature type="transmembrane region" description="Helical" evidence="1">
    <location>
        <begin position="7"/>
        <end position="30"/>
    </location>
</feature>
<evidence type="ECO:0000259" key="2">
    <source>
        <dbReference type="Pfam" id="PF05425"/>
    </source>
</evidence>
<evidence type="ECO:0000313" key="4">
    <source>
        <dbReference type="Proteomes" id="UP000770889"/>
    </source>
</evidence>
<proteinExistence type="predicted"/>
<name>A0A944MC97_9GAMM</name>
<sequence length="152" mass="16874">MSIAMTLHLLGVIIWVGGMFFAHMVMRPVLNAALEPQDRVPLLLGVFNHFFPWVWGSVIAILASGFWMLFVLYENGIGTWLGFMTVIGILMSVIFIYIYTIPYNQLRAAIANGEKPKVVVAVALIRRLILVNLILGLSVTLVAILGKYGLMP</sequence>
<feature type="domain" description="Copper resistance protein D" evidence="2">
    <location>
        <begin position="46"/>
        <end position="144"/>
    </location>
</feature>
<keyword evidence="1" id="KW-1133">Transmembrane helix</keyword>
<protein>
    <submittedName>
        <fullName evidence="3">CopD family protein</fullName>
    </submittedName>
</protein>
<dbReference type="InterPro" id="IPR008457">
    <property type="entry name" value="Cu-R_CopD_dom"/>
</dbReference>
<evidence type="ECO:0000313" key="3">
    <source>
        <dbReference type="EMBL" id="MBT2988395.1"/>
    </source>
</evidence>
<dbReference type="EMBL" id="JAHHGM010000004">
    <property type="protein sequence ID" value="MBT2988395.1"/>
    <property type="molecule type" value="Genomic_DNA"/>
</dbReference>